<dbReference type="SUPFAM" id="SSF52058">
    <property type="entry name" value="L domain-like"/>
    <property type="match status" value="1"/>
</dbReference>
<evidence type="ECO:0000313" key="9">
    <source>
        <dbReference type="Proteomes" id="UP000030645"/>
    </source>
</evidence>
<dbReference type="Gene3D" id="3.40.50.300">
    <property type="entry name" value="P-loop containing nucleotide triphosphate hydrolases"/>
    <property type="match status" value="1"/>
</dbReference>
<evidence type="ECO:0000256" key="6">
    <source>
        <dbReference type="ARBA" id="ARBA00047304"/>
    </source>
</evidence>
<evidence type="ECO:0000256" key="5">
    <source>
        <dbReference type="ARBA" id="ARBA00023027"/>
    </source>
</evidence>
<dbReference type="eggNOG" id="ENOG502SHH4">
    <property type="taxonomic scope" value="Eukaryota"/>
</dbReference>
<dbReference type="Gene3D" id="1.10.8.430">
    <property type="entry name" value="Helical domain of apoptotic protease-activating factors"/>
    <property type="match status" value="1"/>
</dbReference>
<evidence type="ECO:0000256" key="4">
    <source>
        <dbReference type="ARBA" id="ARBA00022801"/>
    </source>
</evidence>
<organism evidence="8 9">
    <name type="scientific">Morus notabilis</name>
    <dbReference type="NCBI Taxonomy" id="981085"/>
    <lineage>
        <taxon>Eukaryota</taxon>
        <taxon>Viridiplantae</taxon>
        <taxon>Streptophyta</taxon>
        <taxon>Embryophyta</taxon>
        <taxon>Tracheophyta</taxon>
        <taxon>Spermatophyta</taxon>
        <taxon>Magnoliopsida</taxon>
        <taxon>eudicotyledons</taxon>
        <taxon>Gunneridae</taxon>
        <taxon>Pentapetalae</taxon>
        <taxon>rosids</taxon>
        <taxon>fabids</taxon>
        <taxon>Rosales</taxon>
        <taxon>Moraceae</taxon>
        <taxon>Moreae</taxon>
        <taxon>Morus</taxon>
    </lineage>
</organism>
<evidence type="ECO:0000256" key="3">
    <source>
        <dbReference type="ARBA" id="ARBA00022737"/>
    </source>
</evidence>
<keyword evidence="5" id="KW-0520">NAD</keyword>
<feature type="domain" description="TIR" evidence="7">
    <location>
        <begin position="54"/>
        <end position="222"/>
    </location>
</feature>
<reference evidence="9" key="1">
    <citation type="submission" date="2013-01" db="EMBL/GenBank/DDBJ databases">
        <title>Draft Genome Sequence of a Mulberry Tree, Morus notabilis C.K. Schneid.</title>
        <authorList>
            <person name="He N."/>
            <person name="Zhao S."/>
        </authorList>
    </citation>
    <scope>NUCLEOTIDE SEQUENCE</scope>
</reference>
<dbReference type="InterPro" id="IPR002182">
    <property type="entry name" value="NB-ARC"/>
</dbReference>
<dbReference type="GO" id="GO:0006952">
    <property type="term" value="P:defense response"/>
    <property type="evidence" value="ECO:0007669"/>
    <property type="project" value="InterPro"/>
</dbReference>
<dbReference type="InterPro" id="IPR032675">
    <property type="entry name" value="LRR_dom_sf"/>
</dbReference>
<evidence type="ECO:0000313" key="8">
    <source>
        <dbReference type="EMBL" id="EXB95311.1"/>
    </source>
</evidence>
<sequence>MLAVNFRESARTDFAFLFVAFSLKAAFERREGMKVRQMNVSEMAGASSSYFPDKKYDVFISFGGKDTRTNFLSHLVGALHRKKIRIFMDEKDLKIGDQISPALEKAIEGSTIYVIILSENYAFSSWCLNELDHILQCKEKYKRIVVPVFYHVDPSDVRKQQKNYAAAFATHELRFKDEIGKVQQWRDDLKAVANLSGFHLSTNFRSEYDLVEAILKDILEKLSCISASDDLKGLIGIEKRVEKIESFLNIASSDVRIICLWGMGGIGKTTLARVVFNRIAHQFEGRCFLEDVREGSKEFGLKSLQRKLFSELLKEKSLDTVNGFLRDGFRRTKVLVVLDDVDDADQLEYLAGDRSWFCDGSRIIVTSRDMEVLNSIGADETYEVEKLNSSEAQHLFSSKAFRQNSSTKDYVELLARSVNYADGIPLALIILGRHLFSKNTKEWKSELDKLNKFPNKKVYNVLKVSYDGLDENAKNIFLDIAHFFKGMDQDFVKGRLDANGLFADIGIRDLRDKSLLTIKHSKIRMHDLLHQMGLEIVRLESKEPGKRSRLCLTEDVSHVLRYNTPTVFKKLYLPEGLESLPNELRYLRWSHYPLKSLPSDFTMLNLVEMHLGKSQLQHLWDGVQHFGSLKVLNLQCSENLTQIPDLSLALSLEKITLKGCVSMGNLPSSVGKLESLQSLDLSDCSNIDRFPELPRSVKHLIISGTSIEQLPPTIEHLCHLETFDLSGCSEVDRFPELPRSIKHLNISGTSIEQLPPSIEHLSHLEDFNLSRCSGIDSLKTLPSSIHKLKYLKYLNLSDCLGLEYLPESLEPTEKLTNPALKDSSCSQLDHNFAPFSALHSLEILCLKDSGICEIPDWVLSLPKLGRLVASIKYSNLRDLAINDCNFLQYLPELPVTPTDVNAARCTSLEKVIISSHESRFIRDEQLQFNDCINLDCNTITNVLVVRDGRGLIRLKEENRRIPFYLPGVIISFPGNTGQMLIPEWFSHQNEGCFINMKLPPLRYDTNIMDFAACLVLARDNNIGESAWKAMSDLWLRRLVRGKTINGERYIELSDWFYSVGRDPCLPHVFMWYFYVTDVESSAVEMSFRFSAENEFNDQRSSIKVERCGIRMLSVLDAAEFGREASIIVRGGSGTTLL</sequence>
<dbReference type="EC" id="3.2.2.6" evidence="1"/>
<dbReference type="Pfam" id="PF00931">
    <property type="entry name" value="NB-ARC"/>
    <property type="match status" value="1"/>
</dbReference>
<dbReference type="Proteomes" id="UP000030645">
    <property type="component" value="Unassembled WGS sequence"/>
</dbReference>
<dbReference type="EMBL" id="KE345197">
    <property type="protein sequence ID" value="EXB95311.1"/>
    <property type="molecule type" value="Genomic_DNA"/>
</dbReference>
<dbReference type="Gene3D" id="3.80.10.10">
    <property type="entry name" value="Ribonuclease Inhibitor"/>
    <property type="match status" value="2"/>
</dbReference>
<dbReference type="Gene3D" id="3.40.50.10140">
    <property type="entry name" value="Toll/interleukin-1 receptor homology (TIR) domain"/>
    <property type="match status" value="1"/>
</dbReference>
<keyword evidence="4" id="KW-0378">Hydrolase</keyword>
<dbReference type="InterPro" id="IPR042197">
    <property type="entry name" value="Apaf_helical"/>
</dbReference>
<gene>
    <name evidence="8" type="ORF">L484_007957</name>
</gene>
<dbReference type="PRINTS" id="PR00364">
    <property type="entry name" value="DISEASERSIST"/>
</dbReference>
<keyword evidence="3" id="KW-0677">Repeat</keyword>
<dbReference type="Pfam" id="PF01582">
    <property type="entry name" value="TIR"/>
    <property type="match status" value="1"/>
</dbReference>
<keyword evidence="9" id="KW-1185">Reference proteome</keyword>
<dbReference type="InterPro" id="IPR035897">
    <property type="entry name" value="Toll_tir_struct_dom_sf"/>
</dbReference>
<dbReference type="InterPro" id="IPR058192">
    <property type="entry name" value="WHD_ROQ1-like"/>
</dbReference>
<dbReference type="InterPro" id="IPR000157">
    <property type="entry name" value="TIR_dom"/>
</dbReference>
<proteinExistence type="predicted"/>
<accession>W9RKT7</accession>
<dbReference type="GO" id="GO:0007165">
    <property type="term" value="P:signal transduction"/>
    <property type="evidence" value="ECO:0007669"/>
    <property type="project" value="InterPro"/>
</dbReference>
<comment type="catalytic activity">
    <reaction evidence="6">
        <text>NAD(+) + H2O = ADP-D-ribose + nicotinamide + H(+)</text>
        <dbReference type="Rhea" id="RHEA:16301"/>
        <dbReference type="ChEBI" id="CHEBI:15377"/>
        <dbReference type="ChEBI" id="CHEBI:15378"/>
        <dbReference type="ChEBI" id="CHEBI:17154"/>
        <dbReference type="ChEBI" id="CHEBI:57540"/>
        <dbReference type="ChEBI" id="CHEBI:57967"/>
        <dbReference type="EC" id="3.2.2.6"/>
    </reaction>
    <physiologicalReaction direction="left-to-right" evidence="6">
        <dbReference type="Rhea" id="RHEA:16302"/>
    </physiologicalReaction>
</comment>
<evidence type="ECO:0000256" key="1">
    <source>
        <dbReference type="ARBA" id="ARBA00011982"/>
    </source>
</evidence>
<dbReference type="SUPFAM" id="SSF52540">
    <property type="entry name" value="P-loop containing nucleoside triphosphate hydrolases"/>
    <property type="match status" value="1"/>
</dbReference>
<name>W9RKT7_9ROSA</name>
<dbReference type="Pfam" id="PF20160">
    <property type="entry name" value="C-JID"/>
    <property type="match status" value="1"/>
</dbReference>
<dbReference type="Pfam" id="PF23282">
    <property type="entry name" value="WHD_ROQ1"/>
    <property type="match status" value="1"/>
</dbReference>
<dbReference type="FunFam" id="3.40.50.10140:FF:000007">
    <property type="entry name" value="Disease resistance protein (TIR-NBS-LRR class)"/>
    <property type="match status" value="1"/>
</dbReference>
<dbReference type="PROSITE" id="PS50104">
    <property type="entry name" value="TIR"/>
    <property type="match status" value="1"/>
</dbReference>
<dbReference type="InterPro" id="IPR045344">
    <property type="entry name" value="C-JID"/>
</dbReference>
<evidence type="ECO:0000256" key="2">
    <source>
        <dbReference type="ARBA" id="ARBA00022614"/>
    </source>
</evidence>
<evidence type="ECO:0000259" key="7">
    <source>
        <dbReference type="PROSITE" id="PS50104"/>
    </source>
</evidence>
<dbReference type="AlphaFoldDB" id="W9RKT7"/>
<dbReference type="GO" id="GO:0061809">
    <property type="term" value="F:NAD+ nucleosidase activity, cyclic ADP-ribose generating"/>
    <property type="evidence" value="ECO:0007669"/>
    <property type="project" value="UniProtKB-EC"/>
</dbReference>
<dbReference type="PANTHER" id="PTHR11017">
    <property type="entry name" value="LEUCINE-RICH REPEAT-CONTAINING PROTEIN"/>
    <property type="match status" value="1"/>
</dbReference>
<dbReference type="GO" id="GO:0043531">
    <property type="term" value="F:ADP binding"/>
    <property type="evidence" value="ECO:0007669"/>
    <property type="project" value="InterPro"/>
</dbReference>
<keyword evidence="2" id="KW-0433">Leucine-rich repeat</keyword>
<dbReference type="SUPFAM" id="SSF52200">
    <property type="entry name" value="Toll/Interleukin receptor TIR domain"/>
    <property type="match status" value="1"/>
</dbReference>
<protein>
    <recommendedName>
        <fullName evidence="1">ADP-ribosyl cyclase/cyclic ADP-ribose hydrolase</fullName>
        <ecNumber evidence="1">3.2.2.6</ecNumber>
    </recommendedName>
</protein>
<dbReference type="SMART" id="SM00255">
    <property type="entry name" value="TIR"/>
    <property type="match status" value="1"/>
</dbReference>
<dbReference type="InterPro" id="IPR044974">
    <property type="entry name" value="Disease_R_plants"/>
</dbReference>
<dbReference type="InterPro" id="IPR027417">
    <property type="entry name" value="P-loop_NTPase"/>
</dbReference>
<dbReference type="PANTHER" id="PTHR11017:SF479">
    <property type="entry name" value="DISEASE RESISTANCE PROTEIN (TIR-NBS-LRR CLASS) FAMILY"/>
    <property type="match status" value="1"/>
</dbReference>